<proteinExistence type="predicted"/>
<keyword evidence="2" id="KW-1185">Reference proteome</keyword>
<evidence type="ECO:0000313" key="1">
    <source>
        <dbReference type="EMBL" id="KAF3071868.1"/>
    </source>
</evidence>
<dbReference type="Proteomes" id="UP000801864">
    <property type="component" value="Unassembled WGS sequence"/>
</dbReference>
<dbReference type="AlphaFoldDB" id="A0A9P5CEQ7"/>
<comment type="caution">
    <text evidence="1">The sequence shown here is derived from an EMBL/GenBank/DDBJ whole genome shotgun (WGS) entry which is preliminary data.</text>
</comment>
<dbReference type="EMBL" id="QLNT01000009">
    <property type="protein sequence ID" value="KAF3071868.1"/>
    <property type="molecule type" value="Genomic_DNA"/>
</dbReference>
<name>A0A9P5CEQ7_9HYPO</name>
<evidence type="ECO:0000313" key="2">
    <source>
        <dbReference type="Proteomes" id="UP000801864"/>
    </source>
</evidence>
<sequence length="205" mass="22445">MSGSNGAKLLAAGCCAKSHRERQGILSFKSGEAGSIDWPKDASTLGLANWPFWTGFHRSQQVLRGSVQTDMAASSRESKAAASEDRSFVVEGGDASATNTPTKQQRRWCKQVGGGRPHMRPVTVELAGAFGWSKASQQRQTKARVGGMHQPRRSTAEAAWRMMMSRTDRRVCECPGDGDGRLETGDAGDWRLDTRDCRRWGTIDK</sequence>
<gene>
    <name evidence="1" type="ORF">CFAM422_005818</name>
</gene>
<reference evidence="1 2" key="1">
    <citation type="submission" date="2018-06" db="EMBL/GenBank/DDBJ databases">
        <title>Genome analysis of cellulolytic fungus Trichoderma lentiforme CFAM-422.</title>
        <authorList>
            <person name="Steindorff A.S."/>
            <person name="Formighieri E.F."/>
            <person name="Midorikawa G.E.O."/>
            <person name="Tamietti M.S."/>
            <person name="Ramos E.Z."/>
            <person name="Silva A.S."/>
            <person name="Bon E.P.S."/>
            <person name="Mendes T.D."/>
            <person name="Damaso M.C.T."/>
            <person name="Favaro L.C.L."/>
        </authorList>
    </citation>
    <scope>NUCLEOTIDE SEQUENCE [LARGE SCALE GENOMIC DNA]</scope>
    <source>
        <strain evidence="1 2">CFAM-422</strain>
    </source>
</reference>
<accession>A0A9P5CEQ7</accession>
<organism evidence="1 2">
    <name type="scientific">Trichoderma lentiforme</name>
    <dbReference type="NCBI Taxonomy" id="1567552"/>
    <lineage>
        <taxon>Eukaryota</taxon>
        <taxon>Fungi</taxon>
        <taxon>Dikarya</taxon>
        <taxon>Ascomycota</taxon>
        <taxon>Pezizomycotina</taxon>
        <taxon>Sordariomycetes</taxon>
        <taxon>Hypocreomycetidae</taxon>
        <taxon>Hypocreales</taxon>
        <taxon>Hypocreaceae</taxon>
        <taxon>Trichoderma</taxon>
    </lineage>
</organism>
<protein>
    <submittedName>
        <fullName evidence="1">Uncharacterized protein</fullName>
    </submittedName>
</protein>